<dbReference type="Gene3D" id="1.20.1250.20">
    <property type="entry name" value="MFS general substrate transporter like domains"/>
    <property type="match status" value="1"/>
</dbReference>
<dbReference type="InterPro" id="IPR036259">
    <property type="entry name" value="MFS_trans_sf"/>
</dbReference>
<accession>A0AAN9Z7Q2</accession>
<evidence type="ECO:0000256" key="5">
    <source>
        <dbReference type="SAM" id="Phobius"/>
    </source>
</evidence>
<gene>
    <name evidence="6" type="ORF">R5R35_003963</name>
</gene>
<proteinExistence type="predicted"/>
<comment type="subcellular location">
    <subcellularLocation>
        <location evidence="1">Membrane</location>
        <topology evidence="1">Multi-pass membrane protein</topology>
    </subcellularLocation>
</comment>
<dbReference type="Pfam" id="PF07690">
    <property type="entry name" value="MFS_1"/>
    <property type="match status" value="1"/>
</dbReference>
<dbReference type="SUPFAM" id="SSF103473">
    <property type="entry name" value="MFS general substrate transporter"/>
    <property type="match status" value="1"/>
</dbReference>
<organism evidence="6 7">
    <name type="scientific">Gryllus longicercus</name>
    <dbReference type="NCBI Taxonomy" id="2509291"/>
    <lineage>
        <taxon>Eukaryota</taxon>
        <taxon>Metazoa</taxon>
        <taxon>Ecdysozoa</taxon>
        <taxon>Arthropoda</taxon>
        <taxon>Hexapoda</taxon>
        <taxon>Insecta</taxon>
        <taxon>Pterygota</taxon>
        <taxon>Neoptera</taxon>
        <taxon>Polyneoptera</taxon>
        <taxon>Orthoptera</taxon>
        <taxon>Ensifera</taxon>
        <taxon>Gryllidea</taxon>
        <taxon>Grylloidea</taxon>
        <taxon>Gryllidae</taxon>
        <taxon>Gryllinae</taxon>
        <taxon>Gryllus</taxon>
    </lineage>
</organism>
<evidence type="ECO:0000256" key="2">
    <source>
        <dbReference type="ARBA" id="ARBA00022692"/>
    </source>
</evidence>
<keyword evidence="7" id="KW-1185">Reference proteome</keyword>
<evidence type="ECO:0008006" key="8">
    <source>
        <dbReference type="Google" id="ProtNLM"/>
    </source>
</evidence>
<dbReference type="InterPro" id="IPR050382">
    <property type="entry name" value="MFS_Na/Anion_cotransporter"/>
</dbReference>
<evidence type="ECO:0000313" key="7">
    <source>
        <dbReference type="Proteomes" id="UP001378592"/>
    </source>
</evidence>
<keyword evidence="3 5" id="KW-1133">Transmembrane helix</keyword>
<name>A0AAN9Z7Q2_9ORTH</name>
<dbReference type="GO" id="GO:0022857">
    <property type="term" value="F:transmembrane transporter activity"/>
    <property type="evidence" value="ECO:0007669"/>
    <property type="project" value="InterPro"/>
</dbReference>
<keyword evidence="2 5" id="KW-0812">Transmembrane</keyword>
<feature type="transmembrane region" description="Helical" evidence="5">
    <location>
        <begin position="138"/>
        <end position="158"/>
    </location>
</feature>
<sequence>MGPQRGAVQLVPVNADGANGTNGVAANPDAKDTNGVHYVPADKIRDTGLRVPSRVVFTALAAVSFAIIYGLKVNLSVAIVAMVNGTHLRYAHAQLRAAAADDDDHAEGSDGAGACPAPPGHAHEVDGPFVWDEAVQGLILGSYFVGYLVAQVPGALMAERLSAKWVMMAAVVANVVGCALTPPVCHHAHYGLFVALRVLQGVGAVSSPAPHPPPHPSRLLF</sequence>
<reference evidence="6 7" key="1">
    <citation type="submission" date="2024-03" db="EMBL/GenBank/DDBJ databases">
        <title>The genome assembly and annotation of the cricket Gryllus longicercus Weissman &amp; Gray.</title>
        <authorList>
            <person name="Szrajer S."/>
            <person name="Gray D."/>
            <person name="Ylla G."/>
        </authorList>
    </citation>
    <scope>NUCLEOTIDE SEQUENCE [LARGE SCALE GENOMIC DNA]</scope>
    <source>
        <strain evidence="6">DAG 2021-001</strain>
        <tissue evidence="6">Whole body minus gut</tissue>
    </source>
</reference>
<dbReference type="InterPro" id="IPR011701">
    <property type="entry name" value="MFS"/>
</dbReference>
<feature type="transmembrane region" description="Helical" evidence="5">
    <location>
        <begin position="55"/>
        <end position="83"/>
    </location>
</feature>
<evidence type="ECO:0000256" key="3">
    <source>
        <dbReference type="ARBA" id="ARBA00022989"/>
    </source>
</evidence>
<protein>
    <recommendedName>
        <fullName evidence="8">Inorganic phosphate cotransporter</fullName>
    </recommendedName>
</protein>
<comment type="caution">
    <text evidence="6">The sequence shown here is derived from an EMBL/GenBank/DDBJ whole genome shotgun (WGS) entry which is preliminary data.</text>
</comment>
<evidence type="ECO:0000256" key="4">
    <source>
        <dbReference type="ARBA" id="ARBA00023136"/>
    </source>
</evidence>
<dbReference type="AlphaFoldDB" id="A0AAN9Z7Q2"/>
<dbReference type="PANTHER" id="PTHR11662">
    <property type="entry name" value="SOLUTE CARRIER FAMILY 17"/>
    <property type="match status" value="1"/>
</dbReference>
<dbReference type="EMBL" id="JAZDUA010000164">
    <property type="protein sequence ID" value="KAK7865844.1"/>
    <property type="molecule type" value="Genomic_DNA"/>
</dbReference>
<dbReference type="GO" id="GO:0006820">
    <property type="term" value="P:monoatomic anion transport"/>
    <property type="evidence" value="ECO:0007669"/>
    <property type="project" value="TreeGrafter"/>
</dbReference>
<dbReference type="Proteomes" id="UP001378592">
    <property type="component" value="Unassembled WGS sequence"/>
</dbReference>
<dbReference type="GO" id="GO:0016020">
    <property type="term" value="C:membrane"/>
    <property type="evidence" value="ECO:0007669"/>
    <property type="project" value="UniProtKB-SubCell"/>
</dbReference>
<dbReference type="PANTHER" id="PTHR11662:SF457">
    <property type="entry name" value="MAJOR FACILITATOR SUPERFAMILY TRANSPORTER 3"/>
    <property type="match status" value="1"/>
</dbReference>
<evidence type="ECO:0000313" key="6">
    <source>
        <dbReference type="EMBL" id="KAK7865844.1"/>
    </source>
</evidence>
<evidence type="ECO:0000256" key="1">
    <source>
        <dbReference type="ARBA" id="ARBA00004141"/>
    </source>
</evidence>
<keyword evidence="4 5" id="KW-0472">Membrane</keyword>